<sequence length="64" mass="7408">MRIKGHTRSANCVACFRDFEPGNIVAYLTVDEVTVCQRCANDMKQQPVELREVLFSDEEEEAWE</sequence>
<accession>A0A4U1M7A5</accession>
<dbReference type="AlphaFoldDB" id="A0A4U1M7A5"/>
<evidence type="ECO:0000313" key="2">
    <source>
        <dbReference type="Proteomes" id="UP000310541"/>
    </source>
</evidence>
<protein>
    <submittedName>
        <fullName evidence="1">Uncharacterized protein</fullName>
    </submittedName>
</protein>
<gene>
    <name evidence="1" type="ORF">FBF83_20475</name>
</gene>
<name>A0A4U1M7A5_9BACL</name>
<evidence type="ECO:0000313" key="1">
    <source>
        <dbReference type="EMBL" id="TKD65706.1"/>
    </source>
</evidence>
<proteinExistence type="predicted"/>
<dbReference type="EMBL" id="SWFM01000015">
    <property type="protein sequence ID" value="TKD65706.1"/>
    <property type="molecule type" value="Genomic_DNA"/>
</dbReference>
<dbReference type="Proteomes" id="UP000310541">
    <property type="component" value="Unassembled WGS sequence"/>
</dbReference>
<comment type="caution">
    <text evidence="1">The sequence shown here is derived from an EMBL/GenBank/DDBJ whole genome shotgun (WGS) entry which is preliminary data.</text>
</comment>
<reference evidence="1 2" key="1">
    <citation type="submission" date="2019-04" db="EMBL/GenBank/DDBJ databases">
        <title>Genome sequence of Bacillus hwajinpoensis strain Y2.</title>
        <authorList>
            <person name="Fair J.L."/>
            <person name="Maclea K.S."/>
        </authorList>
    </citation>
    <scope>NUCLEOTIDE SEQUENCE [LARGE SCALE GENOMIC DNA]</scope>
    <source>
        <strain evidence="1 2">Y2</strain>
    </source>
</reference>
<dbReference type="RefSeq" id="WP_136948941.1">
    <property type="nucleotide sequence ID" value="NZ_SWFM01000015.1"/>
</dbReference>
<organism evidence="1 2">
    <name type="scientific">Guptibacillus hwajinpoensis</name>
    <dbReference type="NCBI Taxonomy" id="208199"/>
    <lineage>
        <taxon>Bacteria</taxon>
        <taxon>Bacillati</taxon>
        <taxon>Bacillota</taxon>
        <taxon>Bacilli</taxon>
        <taxon>Bacillales</taxon>
        <taxon>Guptibacillaceae</taxon>
        <taxon>Guptibacillus</taxon>
    </lineage>
</organism>